<name>A0A454TUD8_9RALS</name>
<accession>A0A454TUD8</accession>
<dbReference type="EMBL" id="RJTL01000010">
    <property type="protein sequence ID" value="RNM08434.1"/>
    <property type="molecule type" value="Genomic_DNA"/>
</dbReference>
<reference evidence="2 3" key="1">
    <citation type="submission" date="2018-10" db="EMBL/GenBank/DDBJ databases">
        <title>Draft Genome Sequence of Ralstonia pseudosolanacearum (R. solanacearum phylotype I) Strain Tg03 Isolated from Luffa cylindrica in China.</title>
        <authorList>
            <person name="Yuan G.-Q."/>
            <person name="Li Q.-Q."/>
            <person name="Zhang Y.-W."/>
        </authorList>
    </citation>
    <scope>NUCLEOTIDE SEQUENCE [LARGE SCALE GENOMIC DNA]</scope>
    <source>
        <strain evidence="2 3">Tg03</strain>
    </source>
</reference>
<dbReference type="Proteomes" id="UP000271222">
    <property type="component" value="Unassembled WGS sequence"/>
</dbReference>
<dbReference type="RefSeq" id="WP_058907595.1">
    <property type="nucleotide sequence ID" value="NZ_JAAWVG010000011.1"/>
</dbReference>
<dbReference type="InterPro" id="IPR027417">
    <property type="entry name" value="P-loop_NTPase"/>
</dbReference>
<dbReference type="SUPFAM" id="SSF52540">
    <property type="entry name" value="P-loop containing nucleoside triphosphate hydrolases"/>
    <property type="match status" value="1"/>
</dbReference>
<comment type="caution">
    <text evidence="2">The sequence shown here is derived from an EMBL/GenBank/DDBJ whole genome shotgun (WGS) entry which is preliminary data.</text>
</comment>
<dbReference type="AlphaFoldDB" id="A0A454TUD8"/>
<dbReference type="InterPro" id="IPR002586">
    <property type="entry name" value="CobQ/CobB/MinD/ParA_Nub-bd_dom"/>
</dbReference>
<protein>
    <submittedName>
        <fullName evidence="2">Conjugal transfer protein, TraL family</fullName>
    </submittedName>
</protein>
<dbReference type="Pfam" id="PF01656">
    <property type="entry name" value="CbiA"/>
    <property type="match status" value="1"/>
</dbReference>
<feature type="domain" description="CobQ/CobB/MinD/ParA nucleotide binding" evidence="1">
    <location>
        <begin position="6"/>
        <end position="174"/>
    </location>
</feature>
<sequence length="244" mass="26709">MNNVHMILQGKGGVGKSLTAVLVAQYLKSIGANVLCADTDPVNATFTQYKSLDVTHIDIAKNGTVLQTGFDPLMEAVLSSEADFVIDNGAATFLPLTKYLANNDIYKIFEDAGKKVFIHTVMTGGQAKTDTYNGFCELVGKTSGNAKIVVWENEFWGPVEYNGHTIESTKPYREAERTGRIAGRVRIKDHSHDDAMVSAISAMTSAHLTLIDVNASLEFNFLVKNRLNKFVGAVFAELKSINWQ</sequence>
<proteinExistence type="predicted"/>
<gene>
    <name evidence="2" type="ORF">EGA29_08155</name>
</gene>
<evidence type="ECO:0000313" key="3">
    <source>
        <dbReference type="Proteomes" id="UP000271222"/>
    </source>
</evidence>
<dbReference type="Gene3D" id="3.40.50.300">
    <property type="entry name" value="P-loop containing nucleotide triphosphate hydrolases"/>
    <property type="match status" value="1"/>
</dbReference>
<dbReference type="OrthoDB" id="69313at2"/>
<evidence type="ECO:0000259" key="1">
    <source>
        <dbReference type="Pfam" id="PF01656"/>
    </source>
</evidence>
<evidence type="ECO:0000313" key="2">
    <source>
        <dbReference type="EMBL" id="RNM08434.1"/>
    </source>
</evidence>
<organism evidence="2 3">
    <name type="scientific">Ralstonia pseudosolanacearum</name>
    <dbReference type="NCBI Taxonomy" id="1310165"/>
    <lineage>
        <taxon>Bacteria</taxon>
        <taxon>Pseudomonadati</taxon>
        <taxon>Pseudomonadota</taxon>
        <taxon>Betaproteobacteria</taxon>
        <taxon>Burkholderiales</taxon>
        <taxon>Burkholderiaceae</taxon>
        <taxon>Ralstonia</taxon>
        <taxon>Ralstonia solanacearum species complex</taxon>
    </lineage>
</organism>